<dbReference type="PANTHER" id="PTHR39169:SF1">
    <property type="entry name" value="MONOOXYGENASE YDHR-RELATED"/>
    <property type="match status" value="1"/>
</dbReference>
<sequence>MTTLVQFDFAFDGPWGEQFTSVCRDLAKDIAAEPGLIWKLWGENREACRASGVYLFDTPENAEAYVIKHRPRLAAFGVTDPGCSVFSLNLPLSRITHAPL</sequence>
<accession>A0A1I4TZD8</accession>
<dbReference type="Gene3D" id="3.30.70.100">
    <property type="match status" value="1"/>
</dbReference>
<dbReference type="AlphaFoldDB" id="A0A1I4TZD8"/>
<dbReference type="Pfam" id="PF08803">
    <property type="entry name" value="ydhR"/>
    <property type="match status" value="1"/>
</dbReference>
<dbReference type="Proteomes" id="UP000233491">
    <property type="component" value="Unassembled WGS sequence"/>
</dbReference>
<dbReference type="NCBIfam" id="NF008333">
    <property type="entry name" value="PRK11118.1"/>
    <property type="match status" value="1"/>
</dbReference>
<organism evidence="1 2">
    <name type="scientific">Pleomorphomonas diazotrophica</name>
    <dbReference type="NCBI Taxonomy" id="1166257"/>
    <lineage>
        <taxon>Bacteria</taxon>
        <taxon>Pseudomonadati</taxon>
        <taxon>Pseudomonadota</taxon>
        <taxon>Alphaproteobacteria</taxon>
        <taxon>Hyphomicrobiales</taxon>
        <taxon>Pleomorphomonadaceae</taxon>
        <taxon>Pleomorphomonas</taxon>
    </lineage>
</organism>
<dbReference type="RefSeq" id="WP_101290909.1">
    <property type="nucleotide sequence ID" value="NZ_FOUQ01000006.1"/>
</dbReference>
<dbReference type="InterPro" id="IPR011008">
    <property type="entry name" value="Dimeric_a/b-barrel"/>
</dbReference>
<dbReference type="InterPro" id="IPR014910">
    <property type="entry name" value="YdhR"/>
</dbReference>
<comment type="caution">
    <text evidence="1">The sequence shown here is derived from an EMBL/GenBank/DDBJ whole genome shotgun (WGS) entry which is preliminary data.</text>
</comment>
<evidence type="ECO:0000313" key="2">
    <source>
        <dbReference type="Proteomes" id="UP000233491"/>
    </source>
</evidence>
<dbReference type="PANTHER" id="PTHR39169">
    <property type="match status" value="1"/>
</dbReference>
<reference evidence="1 2" key="1">
    <citation type="submission" date="2017-12" db="EMBL/GenBank/DDBJ databases">
        <title>Anaerobic carbon monoxide metabolism by Pleomorphomonas carboxyditropha sp. nov., a new mesophilic hydrogenogenic carboxidotroph.</title>
        <authorList>
            <person name="Esquivel-Elizondo S."/>
            <person name="Krajmalnik-Brown R."/>
        </authorList>
    </citation>
    <scope>NUCLEOTIDE SEQUENCE [LARGE SCALE GENOMIC DNA]</scope>
    <source>
        <strain evidence="1 2">R5-392</strain>
    </source>
</reference>
<keyword evidence="2" id="KW-1185">Reference proteome</keyword>
<dbReference type="OrthoDB" id="2065010at2"/>
<name>A0A1I4TZD8_9HYPH</name>
<dbReference type="SUPFAM" id="SSF54909">
    <property type="entry name" value="Dimeric alpha+beta barrel"/>
    <property type="match status" value="1"/>
</dbReference>
<proteinExistence type="predicted"/>
<gene>
    <name evidence="1" type="ORF">CXZ10_18880</name>
</gene>
<keyword evidence="1" id="KW-0503">Monooxygenase</keyword>
<evidence type="ECO:0000313" key="1">
    <source>
        <dbReference type="EMBL" id="PKR87786.1"/>
    </source>
</evidence>
<keyword evidence="1" id="KW-0560">Oxidoreductase</keyword>
<dbReference type="EMBL" id="PJNW01000016">
    <property type="protein sequence ID" value="PKR87786.1"/>
    <property type="molecule type" value="Genomic_DNA"/>
</dbReference>
<dbReference type="GO" id="GO:0004497">
    <property type="term" value="F:monooxygenase activity"/>
    <property type="evidence" value="ECO:0007669"/>
    <property type="project" value="UniProtKB-KW"/>
</dbReference>
<protein>
    <submittedName>
        <fullName evidence="1">Monooxygenase</fullName>
    </submittedName>
</protein>